<dbReference type="InterPro" id="IPR003489">
    <property type="entry name" value="RHF/RaiA"/>
</dbReference>
<organism evidence="1 2">
    <name type="scientific">Candidatus Nomurabacteria bacterium RIFCSPLOWO2_01_FULL_33_17</name>
    <dbReference type="NCBI Taxonomy" id="1801764"/>
    <lineage>
        <taxon>Bacteria</taxon>
        <taxon>Candidatus Nomuraibacteriota</taxon>
    </lineage>
</organism>
<accession>A0A1F6WP86</accession>
<dbReference type="SUPFAM" id="SSF69754">
    <property type="entry name" value="Ribosome binding protein Y (YfiA homologue)"/>
    <property type="match status" value="1"/>
</dbReference>
<proteinExistence type="predicted"/>
<comment type="caution">
    <text evidence="1">The sequence shown here is derived from an EMBL/GenBank/DDBJ whole genome shotgun (WGS) entry which is preliminary data.</text>
</comment>
<dbReference type="EMBL" id="MFUO01000022">
    <property type="protein sequence ID" value="OGI83683.1"/>
    <property type="molecule type" value="Genomic_DNA"/>
</dbReference>
<dbReference type="STRING" id="1801764.A2903_01335"/>
<gene>
    <name evidence="1" type="ORF">A2903_01335</name>
</gene>
<evidence type="ECO:0000313" key="2">
    <source>
        <dbReference type="Proteomes" id="UP000178184"/>
    </source>
</evidence>
<evidence type="ECO:0000313" key="1">
    <source>
        <dbReference type="EMBL" id="OGI83683.1"/>
    </source>
</evidence>
<dbReference type="AlphaFoldDB" id="A0A1F6WP86"/>
<reference evidence="1 2" key="1">
    <citation type="journal article" date="2016" name="Nat. Commun.">
        <title>Thousands of microbial genomes shed light on interconnected biogeochemical processes in an aquifer system.</title>
        <authorList>
            <person name="Anantharaman K."/>
            <person name="Brown C.T."/>
            <person name="Hug L.A."/>
            <person name="Sharon I."/>
            <person name="Castelle C.J."/>
            <person name="Probst A.J."/>
            <person name="Thomas B.C."/>
            <person name="Singh A."/>
            <person name="Wilkins M.J."/>
            <person name="Karaoz U."/>
            <person name="Brodie E.L."/>
            <person name="Williams K.H."/>
            <person name="Hubbard S.S."/>
            <person name="Banfield J.F."/>
        </authorList>
    </citation>
    <scope>NUCLEOTIDE SEQUENCE [LARGE SCALE GENOMIC DNA]</scope>
</reference>
<dbReference type="Proteomes" id="UP000178184">
    <property type="component" value="Unassembled WGS sequence"/>
</dbReference>
<name>A0A1F6WP86_9BACT</name>
<dbReference type="Pfam" id="PF02482">
    <property type="entry name" value="Ribosomal_S30AE"/>
    <property type="match status" value="1"/>
</dbReference>
<dbReference type="NCBIfam" id="TIGR00741">
    <property type="entry name" value="yfiA"/>
    <property type="match status" value="1"/>
</dbReference>
<dbReference type="Gene3D" id="3.30.160.100">
    <property type="entry name" value="Ribosome hibernation promotion factor-like"/>
    <property type="match status" value="1"/>
</dbReference>
<sequence>MSTNIKGTNMELTSSITEHINKSLAFVNRFLNDNEAIIYVEVGKTTNHHNKGDIFKAEFDINSNGKKFYAVSQKSDLYLAINDVKDQIVQEFKSKSGKKQTLFKRGATSVKKMLKGLSLRNPFTSKY</sequence>
<dbReference type="InterPro" id="IPR036567">
    <property type="entry name" value="RHF-like"/>
</dbReference>
<protein>
    <submittedName>
        <fullName evidence="1">Ribosomal subunit interface protein</fullName>
    </submittedName>
</protein>